<name>A0A6A6GGI7_9PEZI</name>
<gene>
    <name evidence="1" type="ORF">BDZ85DRAFT_280043</name>
</gene>
<dbReference type="EMBL" id="ML992504">
    <property type="protein sequence ID" value="KAF2224825.1"/>
    <property type="molecule type" value="Genomic_DNA"/>
</dbReference>
<reference evidence="2" key="1">
    <citation type="journal article" date="2020" name="Stud. Mycol.">
        <title>101 Dothideomycetes genomes: A test case for predicting lifestyles and emergence of pathogens.</title>
        <authorList>
            <person name="Haridas S."/>
            <person name="Albert R."/>
            <person name="Binder M."/>
            <person name="Bloem J."/>
            <person name="LaButti K."/>
            <person name="Salamov A."/>
            <person name="Andreopoulos B."/>
            <person name="Baker S."/>
            <person name="Barry K."/>
            <person name="Bills G."/>
            <person name="Bluhm B."/>
            <person name="Cannon C."/>
            <person name="Castanera R."/>
            <person name="Culley D."/>
            <person name="Daum C."/>
            <person name="Ezra D."/>
            <person name="Gonzalez J."/>
            <person name="Henrissat B."/>
            <person name="Kuo A."/>
            <person name="Liang C."/>
            <person name="Lipzen A."/>
            <person name="Lutzoni F."/>
            <person name="Magnuson J."/>
            <person name="Mondo S."/>
            <person name="Nolan M."/>
            <person name="Ohm R."/>
            <person name="Pangilinan J."/>
            <person name="Park H.-J."/>
            <person name="Ramirez L."/>
            <person name="Alfaro M."/>
            <person name="Sun H."/>
            <person name="Tritt A."/>
            <person name="Yoshinaga Y."/>
            <person name="Zwiers L.-H."/>
            <person name="Turgeon B."/>
            <person name="Goodwin S."/>
            <person name="Spatafora J."/>
            <person name="Crous P."/>
            <person name="Grigoriev I."/>
        </authorList>
    </citation>
    <scope>NUCLEOTIDE SEQUENCE [LARGE SCALE GENOMIC DNA]</scope>
    <source>
        <strain evidence="2">CECT 20119</strain>
    </source>
</reference>
<accession>A0A6A6GGI7</accession>
<dbReference type="AlphaFoldDB" id="A0A6A6GGI7"/>
<evidence type="ECO:0000313" key="1">
    <source>
        <dbReference type="EMBL" id="KAF2224825.1"/>
    </source>
</evidence>
<keyword evidence="2" id="KW-1185">Reference proteome</keyword>
<proteinExistence type="predicted"/>
<dbReference type="Proteomes" id="UP000799538">
    <property type="component" value="Unassembled WGS sequence"/>
</dbReference>
<sequence length="465" mass="51653">MIHTEKNAFQRLHAVVGVQGGLQRSIRNRPVGYQSDQLTERIDIWAKGMVEDIWSNLNPQTKEDGTAMGVFGVCQGTQELKDRIVPKVVEHADRTAFFLAFLAEYYVNGGAIDDPEHYDHIIVSLVPLAIPEFSLAELTNIQITKSSIDVPNGALEVKNLVGSIDLSWLFCALLEHKHVDNAVKLFKAIAESAIVLSGMAPQVDYQTTLPFLSSISKSEHMSPTPEQLLEVMKRYLPQILVCFIRYFVKTAPPRATWAMSRLSCNCVDCSYISDFLANPGQQFLRHRGATKSMRHHIHIMLDRTSCSHETTDRGRWSSTMVITKRSQHGQAAYTIWQQRADRARQAIADIRQSWLQQVLGDSYAEIIDLKIPQRYRTSSAAPTAEQRAASEQRLHRLLTEHAARGGQAARHVQEMLAAMTAGPSASGTGTAMRQPRVVGTPVAGRPPGSTVPAKRPIEVVDLTGD</sequence>
<evidence type="ECO:0000313" key="2">
    <source>
        <dbReference type="Proteomes" id="UP000799538"/>
    </source>
</evidence>
<protein>
    <submittedName>
        <fullName evidence="1">Uncharacterized protein</fullName>
    </submittedName>
</protein>
<organism evidence="1 2">
    <name type="scientific">Elsinoe ampelina</name>
    <dbReference type="NCBI Taxonomy" id="302913"/>
    <lineage>
        <taxon>Eukaryota</taxon>
        <taxon>Fungi</taxon>
        <taxon>Dikarya</taxon>
        <taxon>Ascomycota</taxon>
        <taxon>Pezizomycotina</taxon>
        <taxon>Dothideomycetes</taxon>
        <taxon>Dothideomycetidae</taxon>
        <taxon>Myriangiales</taxon>
        <taxon>Elsinoaceae</taxon>
        <taxon>Elsinoe</taxon>
    </lineage>
</organism>